<dbReference type="InterPro" id="IPR057326">
    <property type="entry name" value="KR_dom"/>
</dbReference>
<evidence type="ECO:0000256" key="1">
    <source>
        <dbReference type="ARBA" id="ARBA00006484"/>
    </source>
</evidence>
<dbReference type="SMART" id="SM00822">
    <property type="entry name" value="PKS_KR"/>
    <property type="match status" value="1"/>
</dbReference>
<reference evidence="3 4" key="1">
    <citation type="submission" date="2020-04" db="EMBL/GenBank/DDBJ databases">
        <authorList>
            <person name="De Canck E."/>
        </authorList>
    </citation>
    <scope>NUCLEOTIDE SEQUENCE [LARGE SCALE GENOMIC DNA]</scope>
    <source>
        <strain evidence="3 4">LMG 29739</strain>
    </source>
</reference>
<evidence type="ECO:0000313" key="3">
    <source>
        <dbReference type="EMBL" id="CAB3771137.1"/>
    </source>
</evidence>
<sequence>MKLTGKIALVTGGNGGIGLAAAQAFVTGGARAIITGRNQAKLSRAASSLGDAALAVRSDILVGADRTELFDRIKSAYGRLDIVFANAGIAKGGSIAVATEDMFDEVLRTNVTAVFLTIQAALPLMSAGGSIIVCGSVAGKAGYFPGAGVYSASKQAVLAMARSMSAELAPKGIRINVLAPGFTDTEFGTAGLDEVSVHERNVALGRKIPVGRLARADEIARGALFLASDDSSFMHGAELVIDGGLSGATFGAEIFR</sequence>
<dbReference type="Pfam" id="PF13561">
    <property type="entry name" value="adh_short_C2"/>
    <property type="match status" value="1"/>
</dbReference>
<dbReference type="PRINTS" id="PR00081">
    <property type="entry name" value="GDHRDH"/>
</dbReference>
<dbReference type="EC" id="1.1.1.100" evidence="3"/>
<dbReference type="InterPro" id="IPR002347">
    <property type="entry name" value="SDR_fam"/>
</dbReference>
<dbReference type="PRINTS" id="PR00080">
    <property type="entry name" value="SDRFAMILY"/>
</dbReference>
<dbReference type="InterPro" id="IPR036291">
    <property type="entry name" value="NAD(P)-bd_dom_sf"/>
</dbReference>
<evidence type="ECO:0000259" key="2">
    <source>
        <dbReference type="SMART" id="SM00822"/>
    </source>
</evidence>
<dbReference type="RefSeq" id="WP_175115088.1">
    <property type="nucleotide sequence ID" value="NZ_CADIKF010000077.1"/>
</dbReference>
<keyword evidence="3" id="KW-0560">Oxidoreductase</keyword>
<dbReference type="EMBL" id="CADIKF010000077">
    <property type="protein sequence ID" value="CAB3771137.1"/>
    <property type="molecule type" value="Genomic_DNA"/>
</dbReference>
<protein>
    <submittedName>
        <fullName evidence="3">3-oxoacyl-[acyl-carrier-protein] reductase FabG</fullName>
        <ecNumber evidence="3">1.1.1.100</ecNumber>
    </submittedName>
</protein>
<name>A0A6J5F0E0_9BURK</name>
<keyword evidence="4" id="KW-1185">Reference proteome</keyword>
<dbReference type="FunFam" id="3.40.50.720:FF:000084">
    <property type="entry name" value="Short-chain dehydrogenase reductase"/>
    <property type="match status" value="1"/>
</dbReference>
<evidence type="ECO:0000313" key="4">
    <source>
        <dbReference type="Proteomes" id="UP000494329"/>
    </source>
</evidence>
<accession>A0A6J5F0E0</accession>
<comment type="similarity">
    <text evidence="1">Belongs to the short-chain dehydrogenases/reductases (SDR) family.</text>
</comment>
<dbReference type="CDD" id="cd05233">
    <property type="entry name" value="SDR_c"/>
    <property type="match status" value="1"/>
</dbReference>
<organism evidence="3 4">
    <name type="scientific">Paraburkholderia solisilvae</name>
    <dbReference type="NCBI Taxonomy" id="624376"/>
    <lineage>
        <taxon>Bacteria</taxon>
        <taxon>Pseudomonadati</taxon>
        <taxon>Pseudomonadota</taxon>
        <taxon>Betaproteobacteria</taxon>
        <taxon>Burkholderiales</taxon>
        <taxon>Burkholderiaceae</taxon>
        <taxon>Paraburkholderia</taxon>
    </lineage>
</organism>
<proteinExistence type="inferred from homology"/>
<dbReference type="Gene3D" id="3.40.50.720">
    <property type="entry name" value="NAD(P)-binding Rossmann-like Domain"/>
    <property type="match status" value="1"/>
</dbReference>
<dbReference type="Proteomes" id="UP000494329">
    <property type="component" value="Unassembled WGS sequence"/>
</dbReference>
<dbReference type="InterPro" id="IPR020904">
    <property type="entry name" value="Sc_DH/Rdtase_CS"/>
</dbReference>
<gene>
    <name evidence="3" type="primary">fabG_21</name>
    <name evidence="3" type="ORF">LMG29739_05965</name>
</gene>
<feature type="domain" description="Ketoreductase" evidence="2">
    <location>
        <begin position="6"/>
        <end position="181"/>
    </location>
</feature>
<dbReference type="PANTHER" id="PTHR42760">
    <property type="entry name" value="SHORT-CHAIN DEHYDROGENASES/REDUCTASES FAMILY MEMBER"/>
    <property type="match status" value="1"/>
</dbReference>
<dbReference type="GO" id="GO:0004316">
    <property type="term" value="F:3-oxoacyl-[acyl-carrier-protein] reductase (NADPH) activity"/>
    <property type="evidence" value="ECO:0007669"/>
    <property type="project" value="UniProtKB-EC"/>
</dbReference>
<dbReference type="AlphaFoldDB" id="A0A6J5F0E0"/>
<dbReference type="SUPFAM" id="SSF51735">
    <property type="entry name" value="NAD(P)-binding Rossmann-fold domains"/>
    <property type="match status" value="1"/>
</dbReference>
<dbReference type="PROSITE" id="PS00061">
    <property type="entry name" value="ADH_SHORT"/>
    <property type="match status" value="1"/>
</dbReference>